<reference evidence="4 5" key="1">
    <citation type="submission" date="2021-05" db="EMBL/GenBank/DDBJ databases">
        <title>Draft Whole Genome Sequencing Of Biosensor Chromobacterium violaceum Strain CV026 Reveals A Regulatory RNA In Chromobacterium violaceum Phenotype Regulatory Network.</title>
        <authorList>
            <person name="Hong K.W."/>
            <person name="Chan K.G."/>
            <person name="Chang C.-Y."/>
        </authorList>
    </citation>
    <scope>NUCLEOTIDE SEQUENCE [LARGE SCALE GENOMIC DNA]</scope>
    <source>
        <strain evidence="4 5">ATCC 31532</strain>
    </source>
</reference>
<sequence>MLKFLLSSLAALLLAGAAQAKPLQPARHGDFAHYTFALTWQPGFCAIGDGCLPEQPKQPLIGLHGLWPSLPQSLIQQGVPVQQWWAKGCAFFPHALAIALPPTELRQRLSQVMPQLKDDLYTHEYVKHVQCFGYNGVDFFSTAMDMRQAVADSGFGAYLLAQAGQVRRREELEEAFVKAFGTDQARSLQLQCGKDKQGRNVLTQAWFTLKADRLADFPKAGAFVNTPDGEYEDTCKEPFLLPAW</sequence>
<dbReference type="InterPro" id="IPR036430">
    <property type="entry name" value="RNase_T2-like_sf"/>
</dbReference>
<dbReference type="EMBL" id="JAHDTB010000006">
    <property type="protein sequence ID" value="MBW8287787.1"/>
    <property type="molecule type" value="Genomic_DNA"/>
</dbReference>
<gene>
    <name evidence="4" type="ORF">KIF53_09140</name>
</gene>
<dbReference type="Proteomes" id="UP000711178">
    <property type="component" value="Unassembled WGS sequence"/>
</dbReference>
<evidence type="ECO:0000313" key="4">
    <source>
        <dbReference type="EMBL" id="MBW8287787.1"/>
    </source>
</evidence>
<dbReference type="Gene3D" id="3.90.730.10">
    <property type="entry name" value="Ribonuclease T2-like"/>
    <property type="match status" value="1"/>
</dbReference>
<proteinExistence type="inferred from homology"/>
<dbReference type="Pfam" id="PF00445">
    <property type="entry name" value="Ribonuclease_T2"/>
    <property type="match status" value="1"/>
</dbReference>
<dbReference type="InterPro" id="IPR001568">
    <property type="entry name" value="RNase_T2-like"/>
</dbReference>
<organism evidence="4 5">
    <name type="scientific">Chromobacterium subtsugae</name>
    <dbReference type="NCBI Taxonomy" id="251747"/>
    <lineage>
        <taxon>Bacteria</taxon>
        <taxon>Pseudomonadati</taxon>
        <taxon>Pseudomonadota</taxon>
        <taxon>Betaproteobacteria</taxon>
        <taxon>Neisseriales</taxon>
        <taxon>Chromobacteriaceae</taxon>
        <taxon>Chromobacterium</taxon>
    </lineage>
</organism>
<dbReference type="PANTHER" id="PTHR11240">
    <property type="entry name" value="RIBONUCLEASE T2"/>
    <property type="match status" value="1"/>
</dbReference>
<dbReference type="RefSeq" id="WP_043580295.1">
    <property type="nucleotide sequence ID" value="NZ_CP142381.1"/>
</dbReference>
<evidence type="ECO:0000256" key="2">
    <source>
        <dbReference type="RuleBase" id="RU004328"/>
    </source>
</evidence>
<dbReference type="PANTHER" id="PTHR11240:SF22">
    <property type="entry name" value="RIBONUCLEASE T2"/>
    <property type="match status" value="1"/>
</dbReference>
<keyword evidence="5" id="KW-1185">Reference proteome</keyword>
<feature type="chain" id="PRO_5046386768" evidence="3">
    <location>
        <begin position="21"/>
        <end position="244"/>
    </location>
</feature>
<accession>A0ABS7FCJ2</accession>
<dbReference type="SUPFAM" id="SSF55895">
    <property type="entry name" value="Ribonuclease Rh-like"/>
    <property type="match status" value="1"/>
</dbReference>
<evidence type="ECO:0000313" key="5">
    <source>
        <dbReference type="Proteomes" id="UP000711178"/>
    </source>
</evidence>
<evidence type="ECO:0000256" key="1">
    <source>
        <dbReference type="ARBA" id="ARBA00007469"/>
    </source>
</evidence>
<keyword evidence="3" id="KW-0732">Signal</keyword>
<evidence type="ECO:0000256" key="3">
    <source>
        <dbReference type="SAM" id="SignalP"/>
    </source>
</evidence>
<protein>
    <submittedName>
        <fullName evidence="4">Uncharacterized protein</fullName>
    </submittedName>
</protein>
<name>A0ABS7FCJ2_9NEIS</name>
<feature type="signal peptide" evidence="3">
    <location>
        <begin position="1"/>
        <end position="20"/>
    </location>
</feature>
<comment type="similarity">
    <text evidence="1 2">Belongs to the RNase T2 family.</text>
</comment>
<comment type="caution">
    <text evidence="4">The sequence shown here is derived from an EMBL/GenBank/DDBJ whole genome shotgun (WGS) entry which is preliminary data.</text>
</comment>
<dbReference type="GeneID" id="89687455"/>